<reference evidence="2" key="1">
    <citation type="submission" date="2021-06" db="EMBL/GenBank/DDBJ databases">
        <title>Halomicroarcula sp. F24A a new haloarchaeum isolated from saline soil.</title>
        <authorList>
            <person name="Duran-Viseras A."/>
            <person name="Sanchez-Porro C."/>
            <person name="Ventosa A."/>
        </authorList>
    </citation>
    <scope>NUCLEOTIDE SEQUENCE</scope>
    <source>
        <strain evidence="2">F24A</strain>
    </source>
</reference>
<dbReference type="EMBL" id="RKLQ01000002">
    <property type="protein sequence ID" value="MBX0304874.1"/>
    <property type="molecule type" value="Genomic_DNA"/>
</dbReference>
<dbReference type="InterPro" id="IPR046783">
    <property type="entry name" value="HTH_63"/>
</dbReference>
<proteinExistence type="predicted"/>
<gene>
    <name evidence="2" type="ORF">EGD98_14470</name>
</gene>
<sequence>MHGERQPVADRAELYVRSLLPEGYSQQQAATLDRVDDLIEDGVVGERQVQVCGHQVPASVAATRTAVGALLVTRLAAFQAWAKRNDCSLAPAMELCTVDDSLADAHYRALRLPAVLLAEYRDGDLRCVTPHHDGEAVRSVDDRLDELAAGEPTTFEPLRRTTPLTPTSAMEFEPEDDDSEERDTEEPALIT</sequence>
<dbReference type="AlphaFoldDB" id="A0A8J8CA35"/>
<organism evidence="2 3">
    <name type="scientific">Haloarcula salinisoli</name>
    <dbReference type="NCBI Taxonomy" id="2487746"/>
    <lineage>
        <taxon>Archaea</taxon>
        <taxon>Methanobacteriati</taxon>
        <taxon>Methanobacteriota</taxon>
        <taxon>Stenosarchaea group</taxon>
        <taxon>Halobacteria</taxon>
        <taxon>Halobacteriales</taxon>
        <taxon>Haloarculaceae</taxon>
        <taxon>Haloarcula</taxon>
    </lineage>
</organism>
<dbReference type="Proteomes" id="UP000783863">
    <property type="component" value="Unassembled WGS sequence"/>
</dbReference>
<comment type="caution">
    <text evidence="2">The sequence shown here is derived from an EMBL/GenBank/DDBJ whole genome shotgun (WGS) entry which is preliminary data.</text>
</comment>
<evidence type="ECO:0000313" key="2">
    <source>
        <dbReference type="EMBL" id="MBX0304874.1"/>
    </source>
</evidence>
<evidence type="ECO:0000256" key="1">
    <source>
        <dbReference type="SAM" id="MobiDB-lite"/>
    </source>
</evidence>
<evidence type="ECO:0000313" key="3">
    <source>
        <dbReference type="Proteomes" id="UP000783863"/>
    </source>
</evidence>
<feature type="compositionally biased region" description="Low complexity" evidence="1">
    <location>
        <begin position="151"/>
        <end position="167"/>
    </location>
</feature>
<dbReference type="RefSeq" id="WP_220589070.1">
    <property type="nucleotide sequence ID" value="NZ_RKLQ01000002.1"/>
</dbReference>
<name>A0A8J8CA35_9EURY</name>
<keyword evidence="3" id="KW-1185">Reference proteome</keyword>
<feature type="compositionally biased region" description="Acidic residues" evidence="1">
    <location>
        <begin position="172"/>
        <end position="191"/>
    </location>
</feature>
<feature type="region of interest" description="Disordered" evidence="1">
    <location>
        <begin position="149"/>
        <end position="191"/>
    </location>
</feature>
<dbReference type="Pfam" id="PF20575">
    <property type="entry name" value="HTH_63"/>
    <property type="match status" value="1"/>
</dbReference>
<protein>
    <submittedName>
        <fullName evidence="2">Uncharacterized protein</fullName>
    </submittedName>
</protein>
<accession>A0A8J8CA35</accession>